<dbReference type="Proteomes" id="UP000178684">
    <property type="component" value="Unassembled WGS sequence"/>
</dbReference>
<dbReference type="EMBL" id="MFIE01000018">
    <property type="protein sequence ID" value="OGF82511.1"/>
    <property type="molecule type" value="Genomic_DNA"/>
</dbReference>
<organism evidence="3 4">
    <name type="scientific">Candidatus Giovannonibacteria bacterium RIFCSPLOWO2_01_FULL_46_13</name>
    <dbReference type="NCBI Taxonomy" id="1798352"/>
    <lineage>
        <taxon>Bacteria</taxon>
        <taxon>Candidatus Giovannoniibacteriota</taxon>
    </lineage>
</organism>
<proteinExistence type="predicted"/>
<comment type="caution">
    <text evidence="3">The sequence shown here is derived from an EMBL/GenBank/DDBJ whole genome shotgun (WGS) entry which is preliminary data.</text>
</comment>
<keyword evidence="2" id="KW-0472">Membrane</keyword>
<accession>A0A1F5X4N1</accession>
<name>A0A1F5X4N1_9BACT</name>
<reference evidence="3 4" key="1">
    <citation type="journal article" date="2016" name="Nat. Commun.">
        <title>Thousands of microbial genomes shed light on interconnected biogeochemical processes in an aquifer system.</title>
        <authorList>
            <person name="Anantharaman K."/>
            <person name="Brown C.T."/>
            <person name="Hug L.A."/>
            <person name="Sharon I."/>
            <person name="Castelle C.J."/>
            <person name="Probst A.J."/>
            <person name="Thomas B.C."/>
            <person name="Singh A."/>
            <person name="Wilkins M.J."/>
            <person name="Karaoz U."/>
            <person name="Brodie E.L."/>
            <person name="Williams K.H."/>
            <person name="Hubbard S.S."/>
            <person name="Banfield J.F."/>
        </authorList>
    </citation>
    <scope>NUCLEOTIDE SEQUENCE [LARGE SCALE GENOMIC DNA]</scope>
</reference>
<evidence type="ECO:0000313" key="3">
    <source>
        <dbReference type="EMBL" id="OGF82511.1"/>
    </source>
</evidence>
<keyword evidence="2" id="KW-1133">Transmembrane helix</keyword>
<dbReference type="AlphaFoldDB" id="A0A1F5X4N1"/>
<evidence type="ECO:0000256" key="1">
    <source>
        <dbReference type="SAM" id="MobiDB-lite"/>
    </source>
</evidence>
<evidence type="ECO:0000313" key="4">
    <source>
        <dbReference type="Proteomes" id="UP000178684"/>
    </source>
</evidence>
<gene>
    <name evidence="3" type="ORF">A3B18_00870</name>
</gene>
<feature type="region of interest" description="Disordered" evidence="1">
    <location>
        <begin position="68"/>
        <end position="90"/>
    </location>
</feature>
<evidence type="ECO:0000256" key="2">
    <source>
        <dbReference type="SAM" id="Phobius"/>
    </source>
</evidence>
<keyword evidence="2" id="KW-0812">Transmembrane</keyword>
<sequence length="90" mass="10557">MFLFWLELVIIGVLLLLFVSQVFLPLWRNTPIFPLFRRERKLEAEIAEVKQQGLEADLKKELQRLKRGRVNRGETPGKVSRLPGVKKDNE</sequence>
<protein>
    <submittedName>
        <fullName evidence="3">Uncharacterized protein</fullName>
    </submittedName>
</protein>
<feature type="transmembrane region" description="Helical" evidence="2">
    <location>
        <begin position="6"/>
        <end position="27"/>
    </location>
</feature>